<dbReference type="STRING" id="561176.SAMN04488561_2175"/>
<dbReference type="InterPro" id="IPR055568">
    <property type="entry name" value="DUF7144"/>
</dbReference>
<keyword evidence="1" id="KW-0812">Transmembrane</keyword>
<accession>A0A1H5KP31</accession>
<dbReference type="Proteomes" id="UP000181980">
    <property type="component" value="Unassembled WGS sequence"/>
</dbReference>
<evidence type="ECO:0000259" key="2">
    <source>
        <dbReference type="Pfam" id="PF23636"/>
    </source>
</evidence>
<dbReference type="RefSeq" id="WP_069112855.1">
    <property type="nucleotide sequence ID" value="NZ_FNUC01000003.1"/>
</dbReference>
<keyword evidence="1" id="KW-1133">Transmembrane helix</keyword>
<proteinExistence type="predicted"/>
<evidence type="ECO:0000256" key="1">
    <source>
        <dbReference type="SAM" id="Phobius"/>
    </source>
</evidence>
<feature type="transmembrane region" description="Helical" evidence="1">
    <location>
        <begin position="118"/>
        <end position="135"/>
    </location>
</feature>
<reference evidence="4" key="1">
    <citation type="submission" date="2016-10" db="EMBL/GenBank/DDBJ databases">
        <authorList>
            <person name="Varghese N."/>
            <person name="Submissions S."/>
        </authorList>
    </citation>
    <scope>NUCLEOTIDE SEQUENCE [LARGE SCALE GENOMIC DNA]</scope>
    <source>
        <strain evidence="4">DSM 45237</strain>
    </source>
</reference>
<feature type="transmembrane region" description="Helical" evidence="1">
    <location>
        <begin position="95"/>
        <end position="112"/>
    </location>
</feature>
<dbReference type="OrthoDB" id="4482242at2"/>
<keyword evidence="1" id="KW-0472">Membrane</keyword>
<name>A0A1H5KP31_9ACTN</name>
<evidence type="ECO:0000313" key="4">
    <source>
        <dbReference type="Proteomes" id="UP000181980"/>
    </source>
</evidence>
<organism evidence="3 4">
    <name type="scientific">Jiangella alba</name>
    <dbReference type="NCBI Taxonomy" id="561176"/>
    <lineage>
        <taxon>Bacteria</taxon>
        <taxon>Bacillati</taxon>
        <taxon>Actinomycetota</taxon>
        <taxon>Actinomycetes</taxon>
        <taxon>Jiangellales</taxon>
        <taxon>Jiangellaceae</taxon>
        <taxon>Jiangella</taxon>
    </lineage>
</organism>
<gene>
    <name evidence="3" type="ORF">SAMN04488561_2175</name>
</gene>
<sequence>MTDIETPTGAGPRRREPSAWAVGWTVFAAVMMAMVGTWHAIAGLVALFDDDFFTRAQEWVFDFDATTWGWVNLILGIVLVIAGAALITGSVAARAVGVVFAAISMVAAFAWLPYYPVWAILIVAASVAVIWSLTVHGRDITAGT</sequence>
<dbReference type="AlphaFoldDB" id="A0A1H5KP31"/>
<feature type="domain" description="DUF7144" evidence="2">
    <location>
        <begin position="24"/>
        <end position="138"/>
    </location>
</feature>
<evidence type="ECO:0000313" key="3">
    <source>
        <dbReference type="EMBL" id="SEE66523.1"/>
    </source>
</evidence>
<feature type="transmembrane region" description="Helical" evidence="1">
    <location>
        <begin position="21"/>
        <end position="48"/>
    </location>
</feature>
<keyword evidence="4" id="KW-1185">Reference proteome</keyword>
<protein>
    <recommendedName>
        <fullName evidence="2">DUF7144 domain-containing protein</fullName>
    </recommendedName>
</protein>
<dbReference type="Pfam" id="PF23636">
    <property type="entry name" value="DUF7144"/>
    <property type="match status" value="1"/>
</dbReference>
<dbReference type="EMBL" id="FNUC01000003">
    <property type="protein sequence ID" value="SEE66523.1"/>
    <property type="molecule type" value="Genomic_DNA"/>
</dbReference>
<feature type="transmembrane region" description="Helical" evidence="1">
    <location>
        <begin position="68"/>
        <end position="88"/>
    </location>
</feature>